<feature type="compositionally biased region" description="Pro residues" evidence="3">
    <location>
        <begin position="330"/>
        <end position="339"/>
    </location>
</feature>
<dbReference type="GO" id="GO:0046856">
    <property type="term" value="P:phosphatidylinositol dephosphorylation"/>
    <property type="evidence" value="ECO:0007669"/>
    <property type="project" value="InterPro"/>
</dbReference>
<dbReference type="PROSITE" id="PS50011">
    <property type="entry name" value="PROTEIN_KINASE_DOM"/>
    <property type="match status" value="1"/>
</dbReference>
<dbReference type="InterPro" id="IPR002575">
    <property type="entry name" value="Aminoglycoside_PTrfase"/>
</dbReference>
<dbReference type="GO" id="GO:0016791">
    <property type="term" value="F:phosphatase activity"/>
    <property type="evidence" value="ECO:0007669"/>
    <property type="project" value="InterPro"/>
</dbReference>
<evidence type="ECO:0000259" key="4">
    <source>
        <dbReference type="PROSITE" id="PS50011"/>
    </source>
</evidence>
<dbReference type="InterPro" id="IPR036691">
    <property type="entry name" value="Endo/exonu/phosph_ase_sf"/>
</dbReference>
<dbReference type="Gene3D" id="1.10.510.10">
    <property type="entry name" value="Transferase(Phosphotransferase) domain 1"/>
    <property type="match status" value="1"/>
</dbReference>
<dbReference type="GO" id="GO:0005524">
    <property type="term" value="F:ATP binding"/>
    <property type="evidence" value="ECO:0007669"/>
    <property type="project" value="UniProtKB-KW"/>
</dbReference>
<dbReference type="Pfam" id="PF01636">
    <property type="entry name" value="APH"/>
    <property type="match status" value="1"/>
</dbReference>
<evidence type="ECO:0000313" key="6">
    <source>
        <dbReference type="Proteomes" id="UP001230188"/>
    </source>
</evidence>
<dbReference type="SUPFAM" id="SSF56112">
    <property type="entry name" value="Protein kinase-like (PK-like)"/>
    <property type="match status" value="2"/>
</dbReference>
<dbReference type="Gene3D" id="3.30.200.20">
    <property type="entry name" value="Phosphorylase Kinase, domain 1"/>
    <property type="match status" value="1"/>
</dbReference>
<keyword evidence="1" id="KW-0547">Nucleotide-binding</keyword>
<evidence type="ECO:0000256" key="2">
    <source>
        <dbReference type="ARBA" id="ARBA00022840"/>
    </source>
</evidence>
<feature type="compositionally biased region" description="Pro residues" evidence="3">
    <location>
        <begin position="291"/>
        <end position="305"/>
    </location>
</feature>
<dbReference type="InterPro" id="IPR000300">
    <property type="entry name" value="IPPc"/>
</dbReference>
<protein>
    <recommendedName>
        <fullName evidence="4">Protein kinase domain-containing protein</fullName>
    </recommendedName>
</protein>
<evidence type="ECO:0000313" key="5">
    <source>
        <dbReference type="EMBL" id="KAJ8612592.1"/>
    </source>
</evidence>
<proteinExistence type="predicted"/>
<dbReference type="Pfam" id="PF22669">
    <property type="entry name" value="Exo_endo_phos2"/>
    <property type="match status" value="1"/>
</dbReference>
<dbReference type="AlphaFoldDB" id="A0AAD7UMW1"/>
<dbReference type="GO" id="GO:0004672">
    <property type="term" value="F:protein kinase activity"/>
    <property type="evidence" value="ECO:0007669"/>
    <property type="project" value="InterPro"/>
</dbReference>
<dbReference type="InterPro" id="IPR011009">
    <property type="entry name" value="Kinase-like_dom_sf"/>
</dbReference>
<dbReference type="EMBL" id="JAQMWT010000045">
    <property type="protein sequence ID" value="KAJ8612592.1"/>
    <property type="molecule type" value="Genomic_DNA"/>
</dbReference>
<dbReference type="PROSITE" id="PS00108">
    <property type="entry name" value="PROTEIN_KINASE_ST"/>
    <property type="match status" value="1"/>
</dbReference>
<keyword evidence="2" id="KW-0067">ATP-binding</keyword>
<comment type="caution">
    <text evidence="5">The sequence shown here is derived from an EMBL/GenBank/DDBJ whole genome shotgun (WGS) entry which is preliminary data.</text>
</comment>
<evidence type="ECO:0000256" key="3">
    <source>
        <dbReference type="SAM" id="MobiDB-lite"/>
    </source>
</evidence>
<dbReference type="Pfam" id="PF00069">
    <property type="entry name" value="Pkinase"/>
    <property type="match status" value="1"/>
</dbReference>
<dbReference type="InterPro" id="IPR008271">
    <property type="entry name" value="Ser/Thr_kinase_AS"/>
</dbReference>
<sequence length="1263" mass="140310">MSRLETFASRAGLEAYLPQLGSVGVEGLRALDDAEAEALAAQWSMKPLKAKKFVRAVAELRCDDELGRWIEERGLSEYAGAIRSVADEPRDMEFMDREFATTLATNFGLDPERLAESVVTPRVASARTLREWLEVCGIAHLEARFTAIADDLDDLRELKDHEARALLEGLKPLRLERALAHLPQNEYRTLVALMFTEYPSFEDQKMLLEWEEERGIGTREREEAFAGIVDRSDFDRVHEYCAFLVNLGTGTSFDSRSQVLQDYERENGITPELRDLALHSVGWTTTDWHPETPPPARRPPPPPPRPRNHNFASAPAPPPSYSQVVVVPATKPPPPPPPSSVDEARQPILVRRFETSTVLGAIAAPSAALLGEGGAGSVYRAELPSDGVVAIKRLHDSPKHSHGGTAAFLQEVEILSRMHDPNVIELLGFAVDPLSRFLVFEFCGGGSLETRLQKGDLDWRLRIQVARDAARGLFYLHSQHSAQYVHGDVKPANILLSARGLPAKLADFGLAREIQGGATHVTAGISGTLGYVCPSFARTGRLTPAADVYSFGVVLLSLVTGQEGLDPSRTPRDLVSWVRQKDFFEAIVDPRLAIRREATAVAGVLSVARECLAPEPQYRPTAAALQDELEELNPPEIQHTIRQMTIPPSKSVLCYEEDRKGLRVLVTTFNLGCGSLDEAAVGPWLKGGQTPRGQADIVVVSLQECFNVRNPRAFASIPDVVRSQLKGYEYASDASSAHTRLGMRLLVFTRIRIECAGKDAITAGGLLKGSLTSFVVAWDDRGRRSTYVFTNVHLPAHEGKCEERNAALDRIRQRIAKFELPAVWFLSGDLNYRSNQSLNLQVAPLTNDKVLALAAAGEYGLLESVDELRRQLDPGGCLDGFKAPPCRHMPSYKVERRPGFQYVPNRLPSYTDRVLVGHTLADLRIRDDDDDDYLDVECTEHDCDFYLYRTTLHSCQRFLGRILGDEYATNGPEDPLGVSGENSTLTRVGPLIAKRRPTDPNARRVGILQRWYEREVYFYKCLAPETPVRCPKCEDARYDFWTGSFLLLLEDVSAWREVGGDDCAACVRALGRLHNRWRGMTPTGPIPLTPVHLVLGPQIASYFRWAWTRVRDSYADLGDDVKLVIEDLAADHSKYETLLQRLATTHPTLLHGDFRPDNMRVCDGEVCVFDWQFASVGAGAYDYAYFVALALPPHLRREMDASLRETYLAERPEDPGALDPPDLEAGVLLALASFVMGAATAQDHRMHHEGITRLALAARDWGF</sequence>
<reference evidence="5" key="1">
    <citation type="submission" date="2023-01" db="EMBL/GenBank/DDBJ databases">
        <title>Metagenome sequencing of chrysophaentin producing Chrysophaeum taylorii.</title>
        <authorList>
            <person name="Davison J."/>
            <person name="Bewley C."/>
        </authorList>
    </citation>
    <scope>NUCLEOTIDE SEQUENCE</scope>
    <source>
        <strain evidence="5">NIES-1699</strain>
    </source>
</reference>
<dbReference type="SUPFAM" id="SSF56219">
    <property type="entry name" value="DNase I-like"/>
    <property type="match status" value="1"/>
</dbReference>
<dbReference type="PANTHER" id="PTHR47989">
    <property type="entry name" value="OS01G0750732 PROTEIN"/>
    <property type="match status" value="1"/>
</dbReference>
<evidence type="ECO:0000256" key="1">
    <source>
        <dbReference type="ARBA" id="ARBA00022741"/>
    </source>
</evidence>
<dbReference type="SMART" id="SM00128">
    <property type="entry name" value="IPPc"/>
    <property type="match status" value="1"/>
</dbReference>
<dbReference type="PANTHER" id="PTHR47989:SF47">
    <property type="entry name" value="SERINE_THREONINE-PROTEIN KINASE PBL28-RELATED"/>
    <property type="match status" value="1"/>
</dbReference>
<keyword evidence="6" id="KW-1185">Reference proteome</keyword>
<dbReference type="Proteomes" id="UP001230188">
    <property type="component" value="Unassembled WGS sequence"/>
</dbReference>
<accession>A0AAD7UMW1</accession>
<dbReference type="SMART" id="SM00220">
    <property type="entry name" value="S_TKc"/>
    <property type="match status" value="1"/>
</dbReference>
<dbReference type="Gene3D" id="3.90.1200.10">
    <property type="match status" value="1"/>
</dbReference>
<organism evidence="5 6">
    <name type="scientific">Chrysophaeum taylorii</name>
    <dbReference type="NCBI Taxonomy" id="2483200"/>
    <lineage>
        <taxon>Eukaryota</taxon>
        <taxon>Sar</taxon>
        <taxon>Stramenopiles</taxon>
        <taxon>Ochrophyta</taxon>
        <taxon>Pelagophyceae</taxon>
        <taxon>Pelagomonadales</taxon>
        <taxon>Pelagomonadaceae</taxon>
        <taxon>Chrysophaeum</taxon>
    </lineage>
</organism>
<feature type="region of interest" description="Disordered" evidence="3">
    <location>
        <begin position="284"/>
        <end position="343"/>
    </location>
</feature>
<dbReference type="InterPro" id="IPR000719">
    <property type="entry name" value="Prot_kinase_dom"/>
</dbReference>
<dbReference type="Gene3D" id="3.60.10.10">
    <property type="entry name" value="Endonuclease/exonuclease/phosphatase"/>
    <property type="match status" value="1"/>
</dbReference>
<name>A0AAD7UMW1_9STRA</name>
<gene>
    <name evidence="5" type="ORF">CTAYLR_009798</name>
</gene>
<feature type="domain" description="Protein kinase" evidence="4">
    <location>
        <begin position="364"/>
        <end position="632"/>
    </location>
</feature>